<evidence type="ECO:0000259" key="4">
    <source>
        <dbReference type="PROSITE" id="PS50893"/>
    </source>
</evidence>
<evidence type="ECO:0000256" key="3">
    <source>
        <dbReference type="ARBA" id="ARBA00022840"/>
    </source>
</evidence>
<dbReference type="InterPro" id="IPR003593">
    <property type="entry name" value="AAA+_ATPase"/>
</dbReference>
<evidence type="ECO:0000256" key="1">
    <source>
        <dbReference type="ARBA" id="ARBA00022448"/>
    </source>
</evidence>
<dbReference type="SUPFAM" id="SSF52540">
    <property type="entry name" value="P-loop containing nucleoside triphosphate hydrolases"/>
    <property type="match status" value="1"/>
</dbReference>
<dbReference type="SMART" id="SM00382">
    <property type="entry name" value="AAA"/>
    <property type="match status" value="1"/>
</dbReference>
<dbReference type="InterPro" id="IPR027417">
    <property type="entry name" value="P-loop_NTPase"/>
</dbReference>
<dbReference type="Gene3D" id="3.40.50.300">
    <property type="entry name" value="P-loop containing nucleotide triphosphate hydrolases"/>
    <property type="match status" value="1"/>
</dbReference>
<feature type="domain" description="ABC transporter" evidence="4">
    <location>
        <begin position="20"/>
        <end position="238"/>
    </location>
</feature>
<keyword evidence="6" id="KW-1185">Reference proteome</keyword>
<dbReference type="PANTHER" id="PTHR42939:SF1">
    <property type="entry name" value="ABC TRANSPORTER ATP-BINDING PROTEIN ALBC-RELATED"/>
    <property type="match status" value="1"/>
</dbReference>
<protein>
    <submittedName>
        <fullName evidence="5">ABC transporter ATP-binding protein</fullName>
    </submittedName>
</protein>
<dbReference type="CDD" id="cd03230">
    <property type="entry name" value="ABC_DR_subfamily_A"/>
    <property type="match status" value="1"/>
</dbReference>
<dbReference type="Proteomes" id="UP001203207">
    <property type="component" value="Unassembled WGS sequence"/>
</dbReference>
<dbReference type="Pfam" id="PF00005">
    <property type="entry name" value="ABC_tran"/>
    <property type="match status" value="1"/>
</dbReference>
<dbReference type="PROSITE" id="PS50893">
    <property type="entry name" value="ABC_TRANSPORTER_2"/>
    <property type="match status" value="1"/>
</dbReference>
<reference evidence="5" key="2">
    <citation type="submission" date="2022-02" db="EMBL/GenBank/DDBJ databases">
        <authorList>
            <person name="Elcheninov A.G."/>
            <person name="Sorokin D.Y."/>
            <person name="Kublanov I.V."/>
        </authorList>
    </citation>
    <scope>NUCLEOTIDE SEQUENCE</scope>
    <source>
        <strain evidence="5">AArc-St2</strain>
    </source>
</reference>
<dbReference type="RefSeq" id="WP_250585492.1">
    <property type="nucleotide sequence ID" value="NZ_JAKRVX010000007.1"/>
</dbReference>
<dbReference type="PANTHER" id="PTHR42939">
    <property type="entry name" value="ABC TRANSPORTER ATP-BINDING PROTEIN ALBC-RELATED"/>
    <property type="match status" value="1"/>
</dbReference>
<keyword evidence="2" id="KW-0547">Nucleotide-binding</keyword>
<keyword evidence="3 5" id="KW-0067">ATP-binding</keyword>
<accession>A0AAE3KCZ1</accession>
<evidence type="ECO:0000256" key="2">
    <source>
        <dbReference type="ARBA" id="ARBA00022741"/>
    </source>
</evidence>
<evidence type="ECO:0000313" key="5">
    <source>
        <dbReference type="EMBL" id="MCL9818054.1"/>
    </source>
</evidence>
<dbReference type="AlphaFoldDB" id="A0AAE3KCZ1"/>
<organism evidence="5 6">
    <name type="scientific">Natronocalculus amylovorans</name>
    <dbReference type="NCBI Taxonomy" id="2917812"/>
    <lineage>
        <taxon>Archaea</taxon>
        <taxon>Methanobacteriati</taxon>
        <taxon>Methanobacteriota</taxon>
        <taxon>Stenosarchaea group</taxon>
        <taxon>Halobacteria</taxon>
        <taxon>Halobacteriales</taxon>
        <taxon>Haloferacaceae</taxon>
        <taxon>Natronocalculus</taxon>
    </lineage>
</organism>
<keyword evidence="1" id="KW-0813">Transport</keyword>
<dbReference type="GO" id="GO:0005524">
    <property type="term" value="F:ATP binding"/>
    <property type="evidence" value="ECO:0007669"/>
    <property type="project" value="UniProtKB-KW"/>
</dbReference>
<name>A0AAE3KCZ1_9EURY</name>
<dbReference type="InterPro" id="IPR003439">
    <property type="entry name" value="ABC_transporter-like_ATP-bd"/>
</dbReference>
<proteinExistence type="predicted"/>
<dbReference type="InterPro" id="IPR051782">
    <property type="entry name" value="ABC_Transporter_VariousFunc"/>
</dbReference>
<dbReference type="GO" id="GO:0016887">
    <property type="term" value="F:ATP hydrolysis activity"/>
    <property type="evidence" value="ECO:0007669"/>
    <property type="project" value="InterPro"/>
</dbReference>
<reference evidence="5" key="1">
    <citation type="journal article" date="2022" name="Syst. Appl. Microbiol.">
        <title>Natronocalculus amylovorans gen. nov., sp. nov., and Natranaeroarchaeum aerophilus sp. nov., dominant culturable amylolytic natronoarchaea from hypersaline soda lakes in southwestern Siberia.</title>
        <authorList>
            <person name="Sorokin D.Y."/>
            <person name="Elcheninov A.G."/>
            <person name="Khizhniak T.V."/>
            <person name="Koenen M."/>
            <person name="Bale N.J."/>
            <person name="Damste J.S.S."/>
            <person name="Kublanov I.V."/>
        </authorList>
    </citation>
    <scope>NUCLEOTIDE SEQUENCE</scope>
    <source>
        <strain evidence="5">AArc-St2</strain>
    </source>
</reference>
<comment type="caution">
    <text evidence="5">The sequence shown here is derived from an EMBL/GenBank/DDBJ whole genome shotgun (WGS) entry which is preliminary data.</text>
</comment>
<gene>
    <name evidence="5" type="ORF">AArcSt2_14015</name>
</gene>
<dbReference type="EMBL" id="JAKRVX010000007">
    <property type="protein sequence ID" value="MCL9818054.1"/>
    <property type="molecule type" value="Genomic_DNA"/>
</dbReference>
<evidence type="ECO:0000313" key="6">
    <source>
        <dbReference type="Proteomes" id="UP001203207"/>
    </source>
</evidence>
<sequence length="255" mass="27419">MSKQQSTNTRPAATSQEAVLRATDLTKQYSELTVLDSIDLTVHAGSVTALIGPNGTGKTTLLRLLLGHLEPTAGNVEYAGPAVERPIGYLPQQPAFRPHFTVEETISFYASLLETPTDTKELLTQVDLYDVRNRPVEALSGGMTRLLGIAQSVVGNPPAVIFDEPASGLDPTMGTKAFEITAQLAERGTAVIVSSHDLALVERYADTVILLHDKQIAAQGPPQQLCQTHSVADLWEVYDAVTATETPQTNTEVTQ</sequence>